<dbReference type="AlphaFoldDB" id="A0A1W1CIP3"/>
<dbReference type="InterPro" id="IPR023703">
    <property type="entry name" value="MltF"/>
</dbReference>
<dbReference type="InterPro" id="IPR000189">
    <property type="entry name" value="Transglyc_AS"/>
</dbReference>
<comment type="subcellular location">
    <subcellularLocation>
        <location evidence="1">Cell outer membrane</location>
        <topology evidence="1">Peripheral membrane protein</topology>
    </subcellularLocation>
</comment>
<reference evidence="8" key="1">
    <citation type="submission" date="2016-10" db="EMBL/GenBank/DDBJ databases">
        <authorList>
            <person name="de Groot N.N."/>
        </authorList>
    </citation>
    <scope>NUCLEOTIDE SEQUENCE</scope>
</reference>
<evidence type="ECO:0000256" key="2">
    <source>
        <dbReference type="ARBA" id="ARBA00022729"/>
    </source>
</evidence>
<gene>
    <name evidence="8" type="ORF">MNB_SM-4-1138</name>
</gene>
<dbReference type="GO" id="GO:0071555">
    <property type="term" value="P:cell wall organization"/>
    <property type="evidence" value="ECO:0007669"/>
    <property type="project" value="UniProtKB-KW"/>
</dbReference>
<evidence type="ECO:0000259" key="7">
    <source>
        <dbReference type="SMART" id="SM00062"/>
    </source>
</evidence>
<dbReference type="InterPro" id="IPR001638">
    <property type="entry name" value="Solute-binding_3/MltF_N"/>
</dbReference>
<evidence type="ECO:0000313" key="8">
    <source>
        <dbReference type="EMBL" id="SFV65583.1"/>
    </source>
</evidence>
<dbReference type="SMART" id="SM00062">
    <property type="entry name" value="PBPb"/>
    <property type="match status" value="1"/>
</dbReference>
<dbReference type="EMBL" id="FPHF01000088">
    <property type="protein sequence ID" value="SFV65583.1"/>
    <property type="molecule type" value="Genomic_DNA"/>
</dbReference>
<keyword evidence="4" id="KW-0998">Cell outer membrane</keyword>
<dbReference type="Gene3D" id="1.10.530.10">
    <property type="match status" value="1"/>
</dbReference>
<evidence type="ECO:0000256" key="3">
    <source>
        <dbReference type="ARBA" id="ARBA00023136"/>
    </source>
</evidence>
<dbReference type="PANTHER" id="PTHR35936:SF32">
    <property type="entry name" value="MEMBRANE-BOUND LYTIC MUREIN TRANSGLYCOSYLASE F"/>
    <property type="match status" value="1"/>
</dbReference>
<dbReference type="Pfam" id="PF01464">
    <property type="entry name" value="SLT"/>
    <property type="match status" value="1"/>
</dbReference>
<evidence type="ECO:0000256" key="4">
    <source>
        <dbReference type="ARBA" id="ARBA00023237"/>
    </source>
</evidence>
<sequence>MNKYISLFLVTFFATSFFMFGWLSHSAYVPGKKIKKISSLVKIQRRNVLNVVLLNSPSTYYIGVDGPTGFEYDLLESYANHLGVKLNITPAHTIAEAIRFSKNPDIDITSASLAKTPQRSEDFNFGPSYFEVQEQVICHRSMLGKHKFPRDVEDLAGLNIMVGKDTSYSETIKSLQNDGFDINVTFTTELSTEELLKKVSNHEIDCTVADSNVYALNLRYFPEIRMAFSISGREQLSWLLQKDTPELKADMYSWLNTFNQQGKMIQLKDHYYSYVLFFDYYNTKMFYKRMKSRLPKYQKIFEEASTRFGIPWTLLASISYQESHWNPKAKSFTGVRGLMMLTRNTAKLLGVRNRLDPKQSIVGGTRHIKQMLKFVPKEVLGENRLKFALAAYNIGLGHIKDAQHLAREIGLDENIWSDLKIVLPLLSQKKFYRDLKYGYARGEEPVKYVESIYNYRDILENKNKNIIVK</sequence>
<dbReference type="CDD" id="cd01009">
    <property type="entry name" value="PBP2_YfhD_N"/>
    <property type="match status" value="1"/>
</dbReference>
<dbReference type="PANTHER" id="PTHR35936">
    <property type="entry name" value="MEMBRANE-BOUND LYTIC MUREIN TRANSGLYCOSYLASE F"/>
    <property type="match status" value="1"/>
</dbReference>
<keyword evidence="3" id="KW-0472">Membrane</keyword>
<name>A0A1W1CIP3_9ZZZZ</name>
<dbReference type="NCBIfam" id="NF008112">
    <property type="entry name" value="PRK10859.1"/>
    <property type="match status" value="1"/>
</dbReference>
<dbReference type="SUPFAM" id="SSF53850">
    <property type="entry name" value="Periplasmic binding protein-like II"/>
    <property type="match status" value="1"/>
</dbReference>
<feature type="domain" description="Solute-binding protein family 3/N-terminal" evidence="7">
    <location>
        <begin position="59"/>
        <end position="275"/>
    </location>
</feature>
<dbReference type="SUPFAM" id="SSF53955">
    <property type="entry name" value="Lysozyme-like"/>
    <property type="match status" value="1"/>
</dbReference>
<organism evidence="8">
    <name type="scientific">hydrothermal vent metagenome</name>
    <dbReference type="NCBI Taxonomy" id="652676"/>
    <lineage>
        <taxon>unclassified sequences</taxon>
        <taxon>metagenomes</taxon>
        <taxon>ecological metagenomes</taxon>
    </lineage>
</organism>
<accession>A0A1W1CIP3</accession>
<keyword evidence="6" id="KW-0961">Cell wall biogenesis/degradation</keyword>
<dbReference type="Pfam" id="PF00497">
    <property type="entry name" value="SBP_bac_3"/>
    <property type="match status" value="1"/>
</dbReference>
<evidence type="ECO:0000256" key="6">
    <source>
        <dbReference type="ARBA" id="ARBA00023316"/>
    </source>
</evidence>
<dbReference type="PROSITE" id="PS00922">
    <property type="entry name" value="TRANSGLYCOSYLASE"/>
    <property type="match status" value="1"/>
</dbReference>
<proteinExistence type="inferred from homology"/>
<dbReference type="GO" id="GO:0009253">
    <property type="term" value="P:peptidoglycan catabolic process"/>
    <property type="evidence" value="ECO:0007669"/>
    <property type="project" value="TreeGrafter"/>
</dbReference>
<dbReference type="InterPro" id="IPR008258">
    <property type="entry name" value="Transglycosylase_SLT_dom_1"/>
</dbReference>
<keyword evidence="5" id="KW-0456">Lyase</keyword>
<evidence type="ECO:0000256" key="1">
    <source>
        <dbReference type="ARBA" id="ARBA00004339"/>
    </source>
</evidence>
<dbReference type="GO" id="GO:0009279">
    <property type="term" value="C:cell outer membrane"/>
    <property type="evidence" value="ECO:0007669"/>
    <property type="project" value="UniProtKB-SubCell"/>
</dbReference>
<dbReference type="GO" id="GO:0008933">
    <property type="term" value="F:peptidoglycan lytic transglycosylase activity"/>
    <property type="evidence" value="ECO:0007669"/>
    <property type="project" value="InterPro"/>
</dbReference>
<dbReference type="HAMAP" id="MF_02016">
    <property type="entry name" value="MltF"/>
    <property type="match status" value="1"/>
</dbReference>
<dbReference type="InterPro" id="IPR023346">
    <property type="entry name" value="Lysozyme-like_dom_sf"/>
</dbReference>
<dbReference type="Gene3D" id="3.40.190.10">
    <property type="entry name" value="Periplasmic binding protein-like II"/>
    <property type="match status" value="2"/>
</dbReference>
<dbReference type="CDD" id="cd13403">
    <property type="entry name" value="MLTF-like"/>
    <property type="match status" value="1"/>
</dbReference>
<evidence type="ECO:0000256" key="5">
    <source>
        <dbReference type="ARBA" id="ARBA00023239"/>
    </source>
</evidence>
<protein>
    <submittedName>
        <fullName evidence="8">Transglycosylase, Slt family</fullName>
    </submittedName>
</protein>
<keyword evidence="2" id="KW-0732">Signal</keyword>